<accession>A0A7X1B0R6</accession>
<keyword evidence="2" id="KW-1185">Reference proteome</keyword>
<comment type="caution">
    <text evidence="1">The sequence shown here is derived from an EMBL/GenBank/DDBJ whole genome shotgun (WGS) entry which is preliminary data.</text>
</comment>
<dbReference type="AlphaFoldDB" id="A0A7X1B0R6"/>
<dbReference type="RefSeq" id="WP_185694139.1">
    <property type="nucleotide sequence ID" value="NZ_JACHVA010000127.1"/>
</dbReference>
<sequence>MKVTLNNDSHEVTPDTTLISFLQKLGQEPKAGMAVAINDEVVPSSEWSERLLEDGDRILLIQATQGG</sequence>
<proteinExistence type="predicted"/>
<dbReference type="Pfam" id="PF02597">
    <property type="entry name" value="ThiS"/>
    <property type="match status" value="1"/>
</dbReference>
<dbReference type="InterPro" id="IPR003749">
    <property type="entry name" value="ThiS/MoaD-like"/>
</dbReference>
<dbReference type="Proteomes" id="UP000525652">
    <property type="component" value="Unassembled WGS sequence"/>
</dbReference>
<dbReference type="EMBL" id="JACHVA010000127">
    <property type="protein sequence ID" value="MBC2603511.1"/>
    <property type="molecule type" value="Genomic_DNA"/>
</dbReference>
<organism evidence="1 2">
    <name type="scientific">Puniceicoccus vermicola</name>
    <dbReference type="NCBI Taxonomy" id="388746"/>
    <lineage>
        <taxon>Bacteria</taxon>
        <taxon>Pseudomonadati</taxon>
        <taxon>Verrucomicrobiota</taxon>
        <taxon>Opitutia</taxon>
        <taxon>Puniceicoccales</taxon>
        <taxon>Puniceicoccaceae</taxon>
        <taxon>Puniceicoccus</taxon>
    </lineage>
</organism>
<dbReference type="Gene3D" id="3.10.20.30">
    <property type="match status" value="1"/>
</dbReference>
<dbReference type="InterPro" id="IPR010035">
    <property type="entry name" value="Thi_S"/>
</dbReference>
<dbReference type="InterPro" id="IPR016155">
    <property type="entry name" value="Mopterin_synth/thiamin_S_b"/>
</dbReference>
<evidence type="ECO:0000313" key="2">
    <source>
        <dbReference type="Proteomes" id="UP000525652"/>
    </source>
</evidence>
<name>A0A7X1B0R6_9BACT</name>
<protein>
    <submittedName>
        <fullName evidence="1">Sulfur carrier protein ThiS</fullName>
    </submittedName>
</protein>
<dbReference type="SUPFAM" id="SSF54285">
    <property type="entry name" value="MoaD/ThiS"/>
    <property type="match status" value="1"/>
</dbReference>
<dbReference type="CDD" id="cd00565">
    <property type="entry name" value="Ubl_ThiS"/>
    <property type="match status" value="1"/>
</dbReference>
<dbReference type="NCBIfam" id="TIGR01683">
    <property type="entry name" value="thiS"/>
    <property type="match status" value="1"/>
</dbReference>
<dbReference type="PANTHER" id="PTHR34472:SF1">
    <property type="entry name" value="SULFUR CARRIER PROTEIN THIS"/>
    <property type="match status" value="1"/>
</dbReference>
<dbReference type="PANTHER" id="PTHR34472">
    <property type="entry name" value="SULFUR CARRIER PROTEIN THIS"/>
    <property type="match status" value="1"/>
</dbReference>
<reference evidence="1 2" key="1">
    <citation type="submission" date="2020-07" db="EMBL/GenBank/DDBJ databases">
        <authorList>
            <person name="Feng X."/>
        </authorList>
    </citation>
    <scope>NUCLEOTIDE SEQUENCE [LARGE SCALE GENOMIC DNA]</scope>
    <source>
        <strain evidence="1 2">JCM14086</strain>
    </source>
</reference>
<dbReference type="InterPro" id="IPR012675">
    <property type="entry name" value="Beta-grasp_dom_sf"/>
</dbReference>
<evidence type="ECO:0000313" key="1">
    <source>
        <dbReference type="EMBL" id="MBC2603511.1"/>
    </source>
</evidence>
<gene>
    <name evidence="1" type="primary">thiS</name>
    <name evidence="1" type="ORF">H5P30_17145</name>
</gene>